<feature type="region of interest" description="Disordered" evidence="13">
    <location>
        <begin position="188"/>
        <end position="208"/>
    </location>
</feature>
<feature type="region of interest" description="Disordered" evidence="13">
    <location>
        <begin position="832"/>
        <end position="856"/>
    </location>
</feature>
<keyword evidence="12 14" id="KW-0472">Membrane</keyword>
<dbReference type="GO" id="GO:0005524">
    <property type="term" value="F:ATP binding"/>
    <property type="evidence" value="ECO:0007669"/>
    <property type="project" value="UniProtKB-KW"/>
</dbReference>
<keyword evidence="8" id="KW-0418">Kinase</keyword>
<protein>
    <recommendedName>
        <fullName evidence="3">histidine kinase</fullName>
        <ecNumber evidence="3">2.7.13.3</ecNumber>
    </recommendedName>
</protein>
<dbReference type="InterPro" id="IPR003594">
    <property type="entry name" value="HATPase_dom"/>
</dbReference>
<evidence type="ECO:0000256" key="14">
    <source>
        <dbReference type="SAM" id="Phobius"/>
    </source>
</evidence>
<feature type="domain" description="Histidine kinase" evidence="15">
    <location>
        <begin position="557"/>
        <end position="999"/>
    </location>
</feature>
<evidence type="ECO:0000256" key="2">
    <source>
        <dbReference type="ARBA" id="ARBA00004370"/>
    </source>
</evidence>
<dbReference type="InterPro" id="IPR004358">
    <property type="entry name" value="Sig_transdc_His_kin-like_C"/>
</dbReference>
<evidence type="ECO:0000256" key="11">
    <source>
        <dbReference type="ARBA" id="ARBA00023012"/>
    </source>
</evidence>
<evidence type="ECO:0000256" key="7">
    <source>
        <dbReference type="ARBA" id="ARBA00022741"/>
    </source>
</evidence>
<dbReference type="OrthoDB" id="60033at2759"/>
<keyword evidence="17" id="KW-1185">Reference proteome</keyword>
<feature type="compositionally biased region" description="Acidic residues" evidence="13">
    <location>
        <begin position="1065"/>
        <end position="1085"/>
    </location>
</feature>
<comment type="catalytic activity">
    <reaction evidence="1">
        <text>ATP + protein L-histidine = ADP + protein N-phospho-L-histidine.</text>
        <dbReference type="EC" id="2.7.13.3"/>
    </reaction>
</comment>
<keyword evidence="6 14" id="KW-0812">Transmembrane</keyword>
<dbReference type="Pfam" id="PF00512">
    <property type="entry name" value="HisKA"/>
    <property type="match status" value="1"/>
</dbReference>
<feature type="compositionally biased region" description="Acidic residues" evidence="13">
    <location>
        <begin position="798"/>
        <end position="810"/>
    </location>
</feature>
<dbReference type="Gene3D" id="3.30.565.10">
    <property type="entry name" value="Histidine kinase-like ATPase, C-terminal domain"/>
    <property type="match status" value="2"/>
</dbReference>
<evidence type="ECO:0000256" key="13">
    <source>
        <dbReference type="SAM" id="MobiDB-lite"/>
    </source>
</evidence>
<dbReference type="InterPro" id="IPR036097">
    <property type="entry name" value="HisK_dim/P_sf"/>
</dbReference>
<dbReference type="PANTHER" id="PTHR43047:SF72">
    <property type="entry name" value="OSMOSENSING HISTIDINE PROTEIN KINASE SLN1"/>
    <property type="match status" value="1"/>
</dbReference>
<dbReference type="AlphaFoldDB" id="A0A1E3PRE5"/>
<sequence length="1085" mass="120537">MRQIRISIRIQLVIVVSFVMVLSLMILTVATTVNNARSILDLRGEQLQTIAMLKSAQVTQALSALFYLTYWFSLASEPKMALARYKAGNTTRSNWSEAQQSLQATLDSSEVLLMGTVYDTNFNLVFNSTTNVTNITNSIIDLTGPLFPFDARKQNQTGQDYLVSLLNKNGGYVSEMVRNGSYAEPGSFSVSKTSSSQSGTSNLSSLPPALKLTTKDETNYFMSITLPIYGNASVLLETPVLVGYTTLAMRAASLYNIIKEQAGIQNEGQMVLLSSVNNFNPLSSDFVYLNSEDIINMREKKYNNINLTRNVNQTGIDIPKNTYDLVNSRNYMPGFVYLFPVADDPRNLTRNSIVYPSFSYFAYRVPMFSLDQQSGFESNGGSPMDNSVSVGYAIVDLTICKWVVAIEQPHSEMFSSISKLIKVSVLTAIGLGIGITMAIFPIAHYAVAPVRRLMAATKQTTLYTNNKDDNNHRRMSNSSDESYDTTYFRIPGHIDQGRIFVSNELTRLTETFNRMTDELHKQYSYLEDRVQERTRELSLAKTAAENANEAKTIFIANITHELRTPLNGILGMTAVSLTETDHNQIRRSLRVIFKSGELLLHLLTDLLTFSKNHKSQKDTPHRMTLDEREFYITEISSQVRAIFGKQARDKAVDLTLRIRPARQIMQMGLYADSNRILQIVINMTSNALKFTPKGGKVDIAIVLLGEFDPVATADNGYERLCVKLHRNNDKIAVSEKSDPIKEEKTKNGSHHFKETPASSPDQNPNVHSSLSSSPGSSNAKTVNNSDNKDNRYIKNNEDSDSFDSESDFESEELYRLADGMDGLETEVVMHIGPDSRRTSNVPTTPKDNFTSAPLSSKKNNSFKKIHLLNTPIPEEITSILSNKPPGPKRSGSSHTTSTTATTPLHSDILRKAQSLDSAPLTLIFEFTVSDNGPGIAPELRERVFEPFVQGEQNLSRQHGGTGLGLSICRQLATMMGGFMQLDSEQGVGSSFTLQVPIKWTKKLDFDTSEASTLAGGITSSSSATPQDTVYTEFKPDGGFSFEVTPDSIDINTVNVDNDDFHDFHDDDENDDDDNEDLFDAADDTY</sequence>
<dbReference type="GO" id="GO:0009927">
    <property type="term" value="F:histidine phosphotransfer kinase activity"/>
    <property type="evidence" value="ECO:0007669"/>
    <property type="project" value="TreeGrafter"/>
</dbReference>
<evidence type="ECO:0000256" key="6">
    <source>
        <dbReference type="ARBA" id="ARBA00022692"/>
    </source>
</evidence>
<feature type="compositionally biased region" description="Basic and acidic residues" evidence="13">
    <location>
        <begin position="733"/>
        <end position="754"/>
    </location>
</feature>
<evidence type="ECO:0000256" key="4">
    <source>
        <dbReference type="ARBA" id="ARBA00022553"/>
    </source>
</evidence>
<feature type="transmembrane region" description="Helical" evidence="14">
    <location>
        <begin position="50"/>
        <end position="72"/>
    </location>
</feature>
<dbReference type="CDD" id="cd00082">
    <property type="entry name" value="HisKA"/>
    <property type="match status" value="1"/>
</dbReference>
<keyword evidence="10 14" id="KW-1133">Transmembrane helix</keyword>
<keyword evidence="9" id="KW-0067">ATP-binding</keyword>
<dbReference type="SUPFAM" id="SSF47384">
    <property type="entry name" value="Homodimeric domain of signal transducing histidine kinase"/>
    <property type="match status" value="1"/>
</dbReference>
<dbReference type="InterPro" id="IPR005467">
    <property type="entry name" value="His_kinase_dom"/>
</dbReference>
<comment type="subcellular location">
    <subcellularLocation>
        <location evidence="2">Membrane</location>
    </subcellularLocation>
</comment>
<keyword evidence="4" id="KW-0597">Phosphoprotein</keyword>
<dbReference type="FunFam" id="1.10.287.130:FF:000004">
    <property type="entry name" value="Ethylene receptor 1"/>
    <property type="match status" value="1"/>
</dbReference>
<organism evidence="16 17">
    <name type="scientific">Nadsonia fulvescens var. elongata DSM 6958</name>
    <dbReference type="NCBI Taxonomy" id="857566"/>
    <lineage>
        <taxon>Eukaryota</taxon>
        <taxon>Fungi</taxon>
        <taxon>Dikarya</taxon>
        <taxon>Ascomycota</taxon>
        <taxon>Saccharomycotina</taxon>
        <taxon>Dipodascomycetes</taxon>
        <taxon>Dipodascales</taxon>
        <taxon>Dipodascales incertae sedis</taxon>
        <taxon>Nadsonia</taxon>
    </lineage>
</organism>
<proteinExistence type="predicted"/>
<dbReference type="SMART" id="SM00387">
    <property type="entry name" value="HATPase_c"/>
    <property type="match status" value="1"/>
</dbReference>
<feature type="region of interest" description="Disordered" evidence="13">
    <location>
        <begin position="1059"/>
        <end position="1085"/>
    </location>
</feature>
<feature type="non-terminal residue" evidence="16">
    <location>
        <position position="1085"/>
    </location>
</feature>
<dbReference type="GO" id="GO:0000155">
    <property type="term" value="F:phosphorelay sensor kinase activity"/>
    <property type="evidence" value="ECO:0007669"/>
    <property type="project" value="InterPro"/>
</dbReference>
<keyword evidence="5" id="KW-0808">Transferase</keyword>
<feature type="region of interest" description="Disordered" evidence="13">
    <location>
        <begin position="877"/>
        <end position="905"/>
    </location>
</feature>
<keyword evidence="11" id="KW-0902">Two-component regulatory system</keyword>
<feature type="transmembrane region" description="Helical" evidence="14">
    <location>
        <begin position="423"/>
        <end position="447"/>
    </location>
</feature>
<dbReference type="SMART" id="SM00388">
    <property type="entry name" value="HisKA"/>
    <property type="match status" value="1"/>
</dbReference>
<evidence type="ECO:0000256" key="12">
    <source>
        <dbReference type="ARBA" id="ARBA00023136"/>
    </source>
</evidence>
<dbReference type="STRING" id="857566.A0A1E3PRE5"/>
<evidence type="ECO:0000256" key="10">
    <source>
        <dbReference type="ARBA" id="ARBA00022989"/>
    </source>
</evidence>
<evidence type="ECO:0000256" key="3">
    <source>
        <dbReference type="ARBA" id="ARBA00012438"/>
    </source>
</evidence>
<dbReference type="Gene3D" id="1.10.287.130">
    <property type="match status" value="1"/>
</dbReference>
<accession>A0A1E3PRE5</accession>
<feature type="compositionally biased region" description="Low complexity" evidence="13">
    <location>
        <begin position="768"/>
        <end position="777"/>
    </location>
</feature>
<evidence type="ECO:0000256" key="9">
    <source>
        <dbReference type="ARBA" id="ARBA00022840"/>
    </source>
</evidence>
<feature type="compositionally biased region" description="Low complexity" evidence="13">
    <location>
        <begin position="188"/>
        <end position="205"/>
    </location>
</feature>
<evidence type="ECO:0000256" key="1">
    <source>
        <dbReference type="ARBA" id="ARBA00000085"/>
    </source>
</evidence>
<dbReference type="Proteomes" id="UP000095009">
    <property type="component" value="Unassembled WGS sequence"/>
</dbReference>
<evidence type="ECO:0000313" key="16">
    <source>
        <dbReference type="EMBL" id="ODQ67991.1"/>
    </source>
</evidence>
<dbReference type="InterPro" id="IPR036890">
    <property type="entry name" value="HATPase_C_sf"/>
</dbReference>
<evidence type="ECO:0000256" key="8">
    <source>
        <dbReference type="ARBA" id="ARBA00022777"/>
    </source>
</evidence>
<dbReference type="PRINTS" id="PR00344">
    <property type="entry name" value="BCTRLSENSOR"/>
</dbReference>
<dbReference type="Pfam" id="PF02518">
    <property type="entry name" value="HATPase_c"/>
    <property type="match status" value="1"/>
</dbReference>
<dbReference type="EC" id="2.7.13.3" evidence="3"/>
<feature type="compositionally biased region" description="Polar residues" evidence="13">
    <location>
        <begin position="838"/>
        <end position="856"/>
    </location>
</feature>
<feature type="transmembrane region" description="Helical" evidence="14">
    <location>
        <begin position="12"/>
        <end position="30"/>
    </location>
</feature>
<dbReference type="PANTHER" id="PTHR43047">
    <property type="entry name" value="TWO-COMPONENT HISTIDINE PROTEIN KINASE"/>
    <property type="match status" value="1"/>
</dbReference>
<dbReference type="EMBL" id="KV454406">
    <property type="protein sequence ID" value="ODQ67991.1"/>
    <property type="molecule type" value="Genomic_DNA"/>
</dbReference>
<feature type="compositionally biased region" description="Low complexity" evidence="13">
    <location>
        <begin position="890"/>
        <end position="902"/>
    </location>
</feature>
<gene>
    <name evidence="16" type="ORF">NADFUDRAFT_81099</name>
</gene>
<evidence type="ECO:0000259" key="15">
    <source>
        <dbReference type="PROSITE" id="PS50109"/>
    </source>
</evidence>
<dbReference type="GO" id="GO:0005886">
    <property type="term" value="C:plasma membrane"/>
    <property type="evidence" value="ECO:0007669"/>
    <property type="project" value="TreeGrafter"/>
</dbReference>
<dbReference type="InterPro" id="IPR003661">
    <property type="entry name" value="HisK_dim/P_dom"/>
</dbReference>
<evidence type="ECO:0000256" key="5">
    <source>
        <dbReference type="ARBA" id="ARBA00022679"/>
    </source>
</evidence>
<keyword evidence="7" id="KW-0547">Nucleotide-binding</keyword>
<name>A0A1E3PRE5_9ASCO</name>
<dbReference type="SUPFAM" id="SSF55874">
    <property type="entry name" value="ATPase domain of HSP90 chaperone/DNA topoisomerase II/histidine kinase"/>
    <property type="match status" value="2"/>
</dbReference>
<reference evidence="16 17" key="1">
    <citation type="journal article" date="2016" name="Proc. Natl. Acad. Sci. U.S.A.">
        <title>Comparative genomics of biotechnologically important yeasts.</title>
        <authorList>
            <person name="Riley R."/>
            <person name="Haridas S."/>
            <person name="Wolfe K.H."/>
            <person name="Lopes M.R."/>
            <person name="Hittinger C.T."/>
            <person name="Goeker M."/>
            <person name="Salamov A.A."/>
            <person name="Wisecaver J.H."/>
            <person name="Long T.M."/>
            <person name="Calvey C.H."/>
            <person name="Aerts A.L."/>
            <person name="Barry K.W."/>
            <person name="Choi C."/>
            <person name="Clum A."/>
            <person name="Coughlan A.Y."/>
            <person name="Deshpande S."/>
            <person name="Douglass A.P."/>
            <person name="Hanson S.J."/>
            <person name="Klenk H.-P."/>
            <person name="LaButti K.M."/>
            <person name="Lapidus A."/>
            <person name="Lindquist E.A."/>
            <person name="Lipzen A.M."/>
            <person name="Meier-Kolthoff J.P."/>
            <person name="Ohm R.A."/>
            <person name="Otillar R.P."/>
            <person name="Pangilinan J.L."/>
            <person name="Peng Y."/>
            <person name="Rokas A."/>
            <person name="Rosa C.A."/>
            <person name="Scheuner C."/>
            <person name="Sibirny A.A."/>
            <person name="Slot J.C."/>
            <person name="Stielow J.B."/>
            <person name="Sun H."/>
            <person name="Kurtzman C.P."/>
            <person name="Blackwell M."/>
            <person name="Grigoriev I.V."/>
            <person name="Jeffries T.W."/>
        </authorList>
    </citation>
    <scope>NUCLEOTIDE SEQUENCE [LARGE SCALE GENOMIC DNA]</scope>
    <source>
        <strain evidence="16 17">DSM 6958</strain>
    </source>
</reference>
<evidence type="ECO:0000313" key="17">
    <source>
        <dbReference type="Proteomes" id="UP000095009"/>
    </source>
</evidence>
<dbReference type="PROSITE" id="PS50109">
    <property type="entry name" value="HIS_KIN"/>
    <property type="match status" value="1"/>
</dbReference>
<feature type="compositionally biased region" description="Basic and acidic residues" evidence="13">
    <location>
        <begin position="786"/>
        <end position="797"/>
    </location>
</feature>
<feature type="region of interest" description="Disordered" evidence="13">
    <location>
        <begin position="733"/>
        <end position="810"/>
    </location>
</feature>
<feature type="compositionally biased region" description="Polar residues" evidence="13">
    <location>
        <begin position="756"/>
        <end position="767"/>
    </location>
</feature>